<dbReference type="Pfam" id="PF06676">
    <property type="entry name" value="DUF1178"/>
    <property type="match status" value="1"/>
</dbReference>
<reference evidence="2 3" key="1">
    <citation type="submission" date="2015-11" db="EMBL/GenBank/DDBJ databases">
        <title>Exploring the genomic traits of fungus-feeding bacterial genus Collimonas.</title>
        <authorList>
            <person name="Song C."/>
            <person name="Schmidt R."/>
            <person name="de Jager V."/>
            <person name="Krzyzanowska D."/>
            <person name="Jongedijk E."/>
            <person name="Cankar K."/>
            <person name="Beekwilder J."/>
            <person name="van Veen A."/>
            <person name="de Boer W."/>
            <person name="van Veen J.A."/>
            <person name="Garbeva P."/>
        </authorList>
    </citation>
    <scope>NUCLEOTIDE SEQUENCE [LARGE SCALE GENOMIC DNA]</scope>
    <source>
        <strain evidence="2 3">Ter6</strain>
    </source>
</reference>
<evidence type="ECO:0008006" key="4">
    <source>
        <dbReference type="Google" id="ProtNLM"/>
    </source>
</evidence>
<evidence type="ECO:0000256" key="1">
    <source>
        <dbReference type="SAM" id="MobiDB-lite"/>
    </source>
</evidence>
<dbReference type="PIRSF" id="PIRSF032131">
    <property type="entry name" value="UCP032131"/>
    <property type="match status" value="1"/>
</dbReference>
<organism evidence="2">
    <name type="scientific">Collimonas fungivorans</name>
    <dbReference type="NCBI Taxonomy" id="158899"/>
    <lineage>
        <taxon>Bacteria</taxon>
        <taxon>Pseudomonadati</taxon>
        <taxon>Pseudomonadota</taxon>
        <taxon>Betaproteobacteria</taxon>
        <taxon>Burkholderiales</taxon>
        <taxon>Oxalobacteraceae</taxon>
        <taxon>Collimonas</taxon>
    </lineage>
</organism>
<accession>A0A127PCT7</accession>
<gene>
    <name evidence="2" type="ORF">CFter6_2970</name>
</gene>
<protein>
    <recommendedName>
        <fullName evidence="4">DUF1178 family protein</fullName>
    </recommendedName>
</protein>
<dbReference type="EMBL" id="CP013232">
    <property type="protein sequence ID" value="AMO95630.1"/>
    <property type="molecule type" value="Genomic_DNA"/>
</dbReference>
<dbReference type="PATRIC" id="fig|158899.10.peg.2967"/>
<evidence type="ECO:0000313" key="3">
    <source>
        <dbReference type="Proteomes" id="UP000072421"/>
    </source>
</evidence>
<sequence length="177" mass="19524">MLVSVRSLLFRAEELPPTMKVYNLGCEQNHRFEGWFASEEDFVSQSAGQQIVCPVCDSFKVGKLPSAPHLNLSAAKPGAARPDAARPDTTGAGNKHSHSPAAAQFKQRLQDMARHVMENTEDVGEGFAEEARRIHYKEVPEHGIRGVASPEQCEELAEEGIEVFQLPLPVPHKQTLQ</sequence>
<dbReference type="AlphaFoldDB" id="A0A127PCT7"/>
<name>A0A127PCT7_9BURK</name>
<dbReference type="Proteomes" id="UP000072421">
    <property type="component" value="Chromosome"/>
</dbReference>
<evidence type="ECO:0000313" key="2">
    <source>
        <dbReference type="EMBL" id="AMO95630.1"/>
    </source>
</evidence>
<proteinExistence type="predicted"/>
<feature type="region of interest" description="Disordered" evidence="1">
    <location>
        <begin position="71"/>
        <end position="103"/>
    </location>
</feature>
<dbReference type="InterPro" id="IPR009562">
    <property type="entry name" value="DUF1178"/>
</dbReference>